<reference evidence="4 5" key="1">
    <citation type="journal article" date="2018" name="G3 (Bethesda)">
        <title>Phylogenetic and Phylogenomic Definition of Rhizopus Species.</title>
        <authorList>
            <person name="Gryganskyi A.P."/>
            <person name="Golan J."/>
            <person name="Dolatabadi S."/>
            <person name="Mondo S."/>
            <person name="Robb S."/>
            <person name="Idnurm A."/>
            <person name="Muszewska A."/>
            <person name="Steczkiewicz K."/>
            <person name="Masonjones S."/>
            <person name="Liao H.L."/>
            <person name="Gajdeczka M.T."/>
            <person name="Anike F."/>
            <person name="Vuek A."/>
            <person name="Anishchenko I.M."/>
            <person name="Voigt K."/>
            <person name="de Hoog G.S."/>
            <person name="Smith M.E."/>
            <person name="Heitman J."/>
            <person name="Vilgalys R."/>
            <person name="Stajich J.E."/>
        </authorList>
    </citation>
    <scope>NUCLEOTIDE SEQUENCE [LARGE SCALE GENOMIC DNA]</scope>
    <source>
        <strain evidence="4 5">LSU 92-RS-03</strain>
    </source>
</reference>
<dbReference type="Proteomes" id="UP000253551">
    <property type="component" value="Unassembled WGS sequence"/>
</dbReference>
<evidence type="ECO:0000313" key="4">
    <source>
        <dbReference type="EMBL" id="RCI05104.1"/>
    </source>
</evidence>
<feature type="domain" description="Calponin-homology (CH)" evidence="3">
    <location>
        <begin position="428"/>
        <end position="535"/>
    </location>
</feature>
<dbReference type="InterPro" id="IPR045188">
    <property type="entry name" value="Boi1/Boi2-like"/>
</dbReference>
<dbReference type="SUPFAM" id="SSF50729">
    <property type="entry name" value="PH domain-like"/>
    <property type="match status" value="1"/>
</dbReference>
<dbReference type="Gene3D" id="1.10.418.10">
    <property type="entry name" value="Calponin-like domain"/>
    <property type="match status" value="1"/>
</dbReference>
<feature type="compositionally biased region" description="Low complexity" evidence="1">
    <location>
        <begin position="403"/>
        <end position="418"/>
    </location>
</feature>
<dbReference type="InterPro" id="IPR011993">
    <property type="entry name" value="PH-like_dom_sf"/>
</dbReference>
<dbReference type="SUPFAM" id="SSF47576">
    <property type="entry name" value="Calponin-homology domain, CH-domain"/>
    <property type="match status" value="1"/>
</dbReference>
<dbReference type="GO" id="GO:0042147">
    <property type="term" value="P:retrograde transport, endosome to Golgi"/>
    <property type="evidence" value="ECO:0007669"/>
    <property type="project" value="TreeGrafter"/>
</dbReference>
<keyword evidence="5" id="KW-1185">Reference proteome</keyword>
<dbReference type="GO" id="GO:0005829">
    <property type="term" value="C:cytosol"/>
    <property type="evidence" value="ECO:0007669"/>
    <property type="project" value="GOC"/>
</dbReference>
<dbReference type="AlphaFoldDB" id="A0A367KSC3"/>
<evidence type="ECO:0000256" key="1">
    <source>
        <dbReference type="SAM" id="MobiDB-lite"/>
    </source>
</evidence>
<dbReference type="OrthoDB" id="73680at2759"/>
<comment type="caution">
    <text evidence="4">The sequence shown here is derived from an EMBL/GenBank/DDBJ whole genome shotgun (WGS) entry which is preliminary data.</text>
</comment>
<evidence type="ECO:0000259" key="3">
    <source>
        <dbReference type="PROSITE" id="PS50021"/>
    </source>
</evidence>
<dbReference type="SMART" id="SM00033">
    <property type="entry name" value="CH"/>
    <property type="match status" value="1"/>
</dbReference>
<dbReference type="GO" id="GO:0007032">
    <property type="term" value="P:endosome organization"/>
    <property type="evidence" value="ECO:0007669"/>
    <property type="project" value="TreeGrafter"/>
</dbReference>
<feature type="non-terminal residue" evidence="4">
    <location>
        <position position="1"/>
    </location>
</feature>
<accession>A0A367KSC3</accession>
<dbReference type="PANTHER" id="PTHR22902:SF39">
    <property type="entry name" value="PH DOMAIN-CONTAINING PROTEIN-RELATED"/>
    <property type="match status" value="1"/>
</dbReference>
<dbReference type="GO" id="GO:0001881">
    <property type="term" value="P:receptor recycling"/>
    <property type="evidence" value="ECO:0007669"/>
    <property type="project" value="TreeGrafter"/>
</dbReference>
<feature type="compositionally biased region" description="Polar residues" evidence="1">
    <location>
        <begin position="28"/>
        <end position="46"/>
    </location>
</feature>
<feature type="compositionally biased region" description="Low complexity" evidence="1">
    <location>
        <begin position="89"/>
        <end position="101"/>
    </location>
</feature>
<proteinExistence type="predicted"/>
<organism evidence="4 5">
    <name type="scientific">Rhizopus stolonifer</name>
    <name type="common">Rhizopus nigricans</name>
    <dbReference type="NCBI Taxonomy" id="4846"/>
    <lineage>
        <taxon>Eukaryota</taxon>
        <taxon>Fungi</taxon>
        <taxon>Fungi incertae sedis</taxon>
        <taxon>Mucoromycota</taxon>
        <taxon>Mucoromycotina</taxon>
        <taxon>Mucoromycetes</taxon>
        <taxon>Mucorales</taxon>
        <taxon>Mucorineae</taxon>
        <taxon>Rhizopodaceae</taxon>
        <taxon>Rhizopus</taxon>
    </lineage>
</organism>
<dbReference type="PROSITE" id="PS50003">
    <property type="entry name" value="PH_DOMAIN"/>
    <property type="match status" value="1"/>
</dbReference>
<dbReference type="Pfam" id="PF00307">
    <property type="entry name" value="CH"/>
    <property type="match status" value="1"/>
</dbReference>
<dbReference type="PANTHER" id="PTHR22902">
    <property type="entry name" value="SESQUIPEDALIAN"/>
    <property type="match status" value="1"/>
</dbReference>
<dbReference type="Gene3D" id="2.30.29.30">
    <property type="entry name" value="Pleckstrin-homology domain (PH domain)/Phosphotyrosine-binding domain (PTB)"/>
    <property type="match status" value="1"/>
</dbReference>
<sequence>KINLNTPPPPAPDTSVSTSALSHRPPSRASTNLRRSSSQYTTNSINEGGDDLYQFPRKAPLPPVSNRASATETSSFLSAKQSDIVRPLSPQSLSSSGISRSNTYNTISSGGSQTTRSRELSPDPKSFGGRVLSQKSIRSLDDSGQWLGSDLNQTGPGVHPNVSKSTPKQPMQISNTHKLSVSPFEEPSNRTSAAEAFQAPEHEGWLHKRSEKYKTWNKRWFVLKGTNLFYFKSPKDVRMKGIINLRGYRIIADETINTGKYCFKAQHEFERTFFFYTDSEGSMRIWLKMLMKATIARDFGAPVMSSNQIATVSLDVARRMRPRPPSVIMYQKPVKTANGETMMSMVEEQIEEQPEDYDIQQAHESGITHHIIPEEEDHNPEIPIQNQQYPIEEEEDLIDPQHRSFPLSSSRQSTTSSLSDDEDDEHIQWDTTQYVRWVNSYLPPGKSVIDLTSAFRNGDTLILLLEAISQKTIQRTPTQKGGSVSVMMLDNIVAAFKFMGREGVEVDGRYTIKDVFGGNEEKILTMLDSIRYWAESNHIVPTKKSNTSVLISGEGSWRGSAMMDYRPQANLSEDEY</sequence>
<dbReference type="GO" id="GO:0005802">
    <property type="term" value="C:trans-Golgi network"/>
    <property type="evidence" value="ECO:0007669"/>
    <property type="project" value="TreeGrafter"/>
</dbReference>
<dbReference type="InterPro" id="IPR036872">
    <property type="entry name" value="CH_dom_sf"/>
</dbReference>
<feature type="domain" description="PH" evidence="2">
    <location>
        <begin position="199"/>
        <end position="295"/>
    </location>
</feature>
<name>A0A367KSC3_RHIST</name>
<gene>
    <name evidence="4" type="primary">BOI2_5</name>
    <name evidence="4" type="ORF">CU098_013090</name>
</gene>
<feature type="compositionally biased region" description="Polar residues" evidence="1">
    <location>
        <begin position="102"/>
        <end position="115"/>
    </location>
</feature>
<dbReference type="GO" id="GO:0055037">
    <property type="term" value="C:recycling endosome"/>
    <property type="evidence" value="ECO:0007669"/>
    <property type="project" value="TreeGrafter"/>
</dbReference>
<protein>
    <submittedName>
        <fullName evidence="4">Polar growth protein</fullName>
    </submittedName>
</protein>
<evidence type="ECO:0000259" key="2">
    <source>
        <dbReference type="PROSITE" id="PS50003"/>
    </source>
</evidence>
<feature type="compositionally biased region" description="Pro residues" evidence="1">
    <location>
        <begin position="1"/>
        <end position="12"/>
    </location>
</feature>
<dbReference type="STRING" id="4846.A0A367KSC3"/>
<dbReference type="Pfam" id="PF00169">
    <property type="entry name" value="PH"/>
    <property type="match status" value="1"/>
</dbReference>
<feature type="region of interest" description="Disordered" evidence="1">
    <location>
        <begin position="402"/>
        <end position="424"/>
    </location>
</feature>
<dbReference type="FunFam" id="2.30.29.30:FF:000286">
    <property type="entry name" value="PH-protein kinase domain containing protein"/>
    <property type="match status" value="1"/>
</dbReference>
<evidence type="ECO:0000313" key="5">
    <source>
        <dbReference type="Proteomes" id="UP000253551"/>
    </source>
</evidence>
<feature type="region of interest" description="Disordered" evidence="1">
    <location>
        <begin position="1"/>
        <end position="199"/>
    </location>
</feature>
<dbReference type="InterPro" id="IPR001715">
    <property type="entry name" value="CH_dom"/>
</dbReference>
<dbReference type="EMBL" id="PJQM01000480">
    <property type="protein sequence ID" value="RCI05104.1"/>
    <property type="molecule type" value="Genomic_DNA"/>
</dbReference>
<dbReference type="GO" id="GO:0005769">
    <property type="term" value="C:early endosome"/>
    <property type="evidence" value="ECO:0007669"/>
    <property type="project" value="TreeGrafter"/>
</dbReference>
<feature type="compositionally biased region" description="Polar residues" evidence="1">
    <location>
        <begin position="162"/>
        <end position="179"/>
    </location>
</feature>
<feature type="compositionally biased region" description="Polar residues" evidence="1">
    <location>
        <begin position="66"/>
        <end position="81"/>
    </location>
</feature>
<dbReference type="SMART" id="SM00233">
    <property type="entry name" value="PH"/>
    <property type="match status" value="1"/>
</dbReference>
<dbReference type="InterPro" id="IPR001849">
    <property type="entry name" value="PH_domain"/>
</dbReference>
<dbReference type="PROSITE" id="PS50021">
    <property type="entry name" value="CH"/>
    <property type="match status" value="1"/>
</dbReference>